<feature type="region of interest" description="Disordered" evidence="1">
    <location>
        <begin position="78"/>
        <end position="125"/>
    </location>
</feature>
<comment type="caution">
    <text evidence="3">The sequence shown here is derived from an EMBL/GenBank/DDBJ whole genome shotgun (WGS) entry which is preliminary data.</text>
</comment>
<gene>
    <name evidence="3" type="ORF">C2845_PM15G05610</name>
</gene>
<feature type="domain" description="Myb/SANT-like" evidence="2">
    <location>
        <begin position="1"/>
        <end position="42"/>
    </location>
</feature>
<keyword evidence="4" id="KW-1185">Reference proteome</keyword>
<reference evidence="4" key="1">
    <citation type="journal article" date="2019" name="Nat. Commun.">
        <title>The genome of broomcorn millet.</title>
        <authorList>
            <person name="Zou C."/>
            <person name="Miki D."/>
            <person name="Li D."/>
            <person name="Tang Q."/>
            <person name="Xiao L."/>
            <person name="Rajput S."/>
            <person name="Deng P."/>
            <person name="Jia W."/>
            <person name="Huang R."/>
            <person name="Zhang M."/>
            <person name="Sun Y."/>
            <person name="Hu J."/>
            <person name="Fu X."/>
            <person name="Schnable P.S."/>
            <person name="Li F."/>
            <person name="Zhang H."/>
            <person name="Feng B."/>
            <person name="Zhu X."/>
            <person name="Liu R."/>
            <person name="Schnable J.C."/>
            <person name="Zhu J.-K."/>
            <person name="Zhang H."/>
        </authorList>
    </citation>
    <scope>NUCLEOTIDE SEQUENCE [LARGE SCALE GENOMIC DNA]</scope>
</reference>
<dbReference type="AlphaFoldDB" id="A0A3L6QAC5"/>
<dbReference type="PANTHER" id="PTHR47851:SF1">
    <property type="entry name" value="OS06G0588700 PROTEIN"/>
    <property type="match status" value="1"/>
</dbReference>
<dbReference type="InterPro" id="IPR024752">
    <property type="entry name" value="Myb/SANT-like_dom"/>
</dbReference>
<evidence type="ECO:0000313" key="4">
    <source>
        <dbReference type="Proteomes" id="UP000275267"/>
    </source>
</evidence>
<dbReference type="OrthoDB" id="683049at2759"/>
<accession>A0A3L6QAC5</accession>
<dbReference type="PANTHER" id="PTHR47851">
    <property type="entry name" value="OS06G0588700 PROTEIN-RELATED"/>
    <property type="match status" value="1"/>
</dbReference>
<proteinExistence type="predicted"/>
<organism evidence="3 4">
    <name type="scientific">Panicum miliaceum</name>
    <name type="common">Proso millet</name>
    <name type="synonym">Broomcorn millet</name>
    <dbReference type="NCBI Taxonomy" id="4540"/>
    <lineage>
        <taxon>Eukaryota</taxon>
        <taxon>Viridiplantae</taxon>
        <taxon>Streptophyta</taxon>
        <taxon>Embryophyta</taxon>
        <taxon>Tracheophyta</taxon>
        <taxon>Spermatophyta</taxon>
        <taxon>Magnoliopsida</taxon>
        <taxon>Liliopsida</taxon>
        <taxon>Poales</taxon>
        <taxon>Poaceae</taxon>
        <taxon>PACMAD clade</taxon>
        <taxon>Panicoideae</taxon>
        <taxon>Panicodae</taxon>
        <taxon>Paniceae</taxon>
        <taxon>Panicinae</taxon>
        <taxon>Panicum</taxon>
        <taxon>Panicum sect. Panicum</taxon>
    </lineage>
</organism>
<sequence length="125" mass="14457">MKNKWDKLKVDYDIWKQLTKQTGLGWSASGKDIDMPEAWWKEITKKIKGCTRFKNRDIQNEEQLEIMFEDIRNTGDDHWCASSGVAPSQFSPPPSPIPVDDQDEAVNEENDSEPEEITPTSEEER</sequence>
<evidence type="ECO:0000256" key="1">
    <source>
        <dbReference type="SAM" id="MobiDB-lite"/>
    </source>
</evidence>
<feature type="compositionally biased region" description="Acidic residues" evidence="1">
    <location>
        <begin position="100"/>
        <end position="125"/>
    </location>
</feature>
<dbReference type="Pfam" id="PF12776">
    <property type="entry name" value="Myb_DNA-bind_3"/>
    <property type="match status" value="1"/>
</dbReference>
<dbReference type="Proteomes" id="UP000275267">
    <property type="component" value="Unassembled WGS sequence"/>
</dbReference>
<name>A0A3L6QAC5_PANMI</name>
<protein>
    <submittedName>
        <fullName evidence="3">L10-interacting MYB domain-containing protein-like</fullName>
    </submittedName>
</protein>
<dbReference type="EMBL" id="PQIB02000013">
    <property type="protein sequence ID" value="RLM74147.1"/>
    <property type="molecule type" value="Genomic_DNA"/>
</dbReference>
<evidence type="ECO:0000313" key="3">
    <source>
        <dbReference type="EMBL" id="RLM74147.1"/>
    </source>
</evidence>
<evidence type="ECO:0000259" key="2">
    <source>
        <dbReference type="Pfam" id="PF12776"/>
    </source>
</evidence>